<dbReference type="AlphaFoldDB" id="I0YUY9"/>
<evidence type="ECO:0000259" key="1">
    <source>
        <dbReference type="PROSITE" id="PS50011"/>
    </source>
</evidence>
<dbReference type="GO" id="GO:0005524">
    <property type="term" value="F:ATP binding"/>
    <property type="evidence" value="ECO:0007669"/>
    <property type="project" value="InterPro"/>
</dbReference>
<dbReference type="InterPro" id="IPR011009">
    <property type="entry name" value="Kinase-like_dom_sf"/>
</dbReference>
<name>I0YUY9_COCSC</name>
<dbReference type="GO" id="GO:0009507">
    <property type="term" value="C:chloroplast"/>
    <property type="evidence" value="ECO:0007669"/>
    <property type="project" value="TreeGrafter"/>
</dbReference>
<dbReference type="Proteomes" id="UP000007264">
    <property type="component" value="Unassembled WGS sequence"/>
</dbReference>
<reference evidence="2 3" key="1">
    <citation type="journal article" date="2012" name="Genome Biol.">
        <title>The genome of the polar eukaryotic microalga coccomyxa subellipsoidea reveals traits of cold adaptation.</title>
        <authorList>
            <person name="Blanc G."/>
            <person name="Agarkova I."/>
            <person name="Grimwood J."/>
            <person name="Kuo A."/>
            <person name="Brueggeman A."/>
            <person name="Dunigan D."/>
            <person name="Gurnon J."/>
            <person name="Ladunga I."/>
            <person name="Lindquist E."/>
            <person name="Lucas S."/>
            <person name="Pangilinan J."/>
            <person name="Proschold T."/>
            <person name="Salamov A."/>
            <person name="Schmutz J."/>
            <person name="Weeks D."/>
            <person name="Yamada T."/>
            <person name="Claverie J.M."/>
            <person name="Grigoriev I."/>
            <person name="Van Etten J."/>
            <person name="Lomsadze A."/>
            <person name="Borodovsky M."/>
        </authorList>
    </citation>
    <scope>NUCLEOTIDE SEQUENCE [LARGE SCALE GENOMIC DNA]</scope>
    <source>
        <strain evidence="2 3">C-169</strain>
    </source>
</reference>
<sequence length="403" mass="43481">MPRRPPLAWARTAALQDLVIETSLGTMGFMNVSSYAPDTEQGGVRLGASQLDLGSIQQRGKQELSSGGVSVRLYTGRVKRGPGGGTRVVLKAYPQDGGKEADAMAANELAAHCSLQPPAVVKEAQHICTLLGGFMPRSGASAGEQWLVFRNDGTTTAAQWAQQASQAGLGGGLFSVFDRGRAERRQAFALEVLRQTLKGLAYMHSRNRLHQSVGPSSVILSGTDETGSRPLLVRLRDLAFSVDVSEAALYGGATLADIWERGRIDAKDPLKQLAAGLWRRAEQEGARTETERRNYGIADDVYAAGLLLACMAFIPFCEPGSIDAPSLQRLLESTFRLDIEAAREYCDADERWAGAVQFLDSAAGGASGWDLLAAMLNPEWRRRPTAESCLNHPFLKEYVANDA</sequence>
<dbReference type="RefSeq" id="XP_005646752.1">
    <property type="nucleotide sequence ID" value="XM_005646695.1"/>
</dbReference>
<gene>
    <name evidence="2" type="ORF">COCSUDRAFT_42575</name>
</gene>
<dbReference type="PROSITE" id="PS50011">
    <property type="entry name" value="PROTEIN_KINASE_DOM"/>
    <property type="match status" value="1"/>
</dbReference>
<feature type="domain" description="Protein kinase" evidence="1">
    <location>
        <begin position="58"/>
        <end position="395"/>
    </location>
</feature>
<dbReference type="SMART" id="SM00220">
    <property type="entry name" value="S_TKc"/>
    <property type="match status" value="1"/>
</dbReference>
<evidence type="ECO:0000313" key="2">
    <source>
        <dbReference type="EMBL" id="EIE22208.1"/>
    </source>
</evidence>
<dbReference type="EMBL" id="AGSI01000010">
    <property type="protein sequence ID" value="EIE22208.1"/>
    <property type="molecule type" value="Genomic_DNA"/>
</dbReference>
<dbReference type="SUPFAM" id="SSF56112">
    <property type="entry name" value="Protein kinase-like (PK-like)"/>
    <property type="match status" value="1"/>
</dbReference>
<keyword evidence="3" id="KW-1185">Reference proteome</keyword>
<comment type="caution">
    <text evidence="2">The sequence shown here is derived from an EMBL/GenBank/DDBJ whole genome shotgun (WGS) entry which is preliminary data.</text>
</comment>
<dbReference type="InterPro" id="IPR000719">
    <property type="entry name" value="Prot_kinase_dom"/>
</dbReference>
<proteinExistence type="predicted"/>
<evidence type="ECO:0000313" key="3">
    <source>
        <dbReference type="Proteomes" id="UP000007264"/>
    </source>
</evidence>
<dbReference type="KEGG" id="csl:COCSUDRAFT_42575"/>
<dbReference type="Gene3D" id="1.10.510.10">
    <property type="entry name" value="Transferase(Phosphotransferase) domain 1"/>
    <property type="match status" value="1"/>
</dbReference>
<protein>
    <recommendedName>
        <fullName evidence="1">Protein kinase domain-containing protein</fullName>
    </recommendedName>
</protein>
<dbReference type="GeneID" id="17040194"/>
<dbReference type="OrthoDB" id="1076at2759"/>
<dbReference type="eggNOG" id="ENOG502QRC4">
    <property type="taxonomic scope" value="Eukaryota"/>
</dbReference>
<organism evidence="2 3">
    <name type="scientific">Coccomyxa subellipsoidea (strain C-169)</name>
    <name type="common">Green microalga</name>
    <dbReference type="NCBI Taxonomy" id="574566"/>
    <lineage>
        <taxon>Eukaryota</taxon>
        <taxon>Viridiplantae</taxon>
        <taxon>Chlorophyta</taxon>
        <taxon>core chlorophytes</taxon>
        <taxon>Trebouxiophyceae</taxon>
        <taxon>Trebouxiophyceae incertae sedis</taxon>
        <taxon>Coccomyxaceae</taxon>
        <taxon>Coccomyxa</taxon>
        <taxon>Coccomyxa subellipsoidea</taxon>
    </lineage>
</organism>
<accession>I0YUY9</accession>
<dbReference type="GO" id="GO:0004672">
    <property type="term" value="F:protein kinase activity"/>
    <property type="evidence" value="ECO:0007669"/>
    <property type="project" value="InterPro"/>
</dbReference>
<dbReference type="PANTHER" id="PTHR36796:SF1">
    <property type="entry name" value="PROTEIN KINASE SUPERFAMILY PROTEIN"/>
    <property type="match status" value="1"/>
</dbReference>
<dbReference type="PANTHER" id="PTHR36796">
    <property type="entry name" value="PROTEIN KINASE SUPERFAMILY PROTEIN"/>
    <property type="match status" value="1"/>
</dbReference>